<dbReference type="InParanoid" id="A0A0C2WGY6"/>
<organism evidence="3 4">
    <name type="scientific">Amanita muscaria (strain Koide BX008)</name>
    <dbReference type="NCBI Taxonomy" id="946122"/>
    <lineage>
        <taxon>Eukaryota</taxon>
        <taxon>Fungi</taxon>
        <taxon>Dikarya</taxon>
        <taxon>Basidiomycota</taxon>
        <taxon>Agaricomycotina</taxon>
        <taxon>Agaricomycetes</taxon>
        <taxon>Agaricomycetidae</taxon>
        <taxon>Agaricales</taxon>
        <taxon>Pluteineae</taxon>
        <taxon>Amanitaceae</taxon>
        <taxon>Amanita</taxon>
    </lineage>
</organism>
<evidence type="ECO:0000256" key="1">
    <source>
        <dbReference type="SAM" id="MobiDB-lite"/>
    </source>
</evidence>
<feature type="domain" description="DUF6535" evidence="2">
    <location>
        <begin position="49"/>
        <end position="101"/>
    </location>
</feature>
<feature type="compositionally biased region" description="Basic and acidic residues" evidence="1">
    <location>
        <begin position="22"/>
        <end position="32"/>
    </location>
</feature>
<dbReference type="Proteomes" id="UP000054549">
    <property type="component" value="Unassembled WGS sequence"/>
</dbReference>
<dbReference type="OrthoDB" id="3235960at2759"/>
<protein>
    <recommendedName>
        <fullName evidence="2">DUF6535 domain-containing protein</fullName>
    </recommendedName>
</protein>
<dbReference type="EMBL" id="KN818461">
    <property type="protein sequence ID" value="KIL55911.1"/>
    <property type="molecule type" value="Genomic_DNA"/>
</dbReference>
<keyword evidence="4" id="KW-1185">Reference proteome</keyword>
<dbReference type="InterPro" id="IPR045338">
    <property type="entry name" value="DUF6535"/>
</dbReference>
<name>A0A0C2WGY6_AMAMK</name>
<accession>A0A0C2WGY6</accession>
<reference evidence="3 4" key="1">
    <citation type="submission" date="2014-04" db="EMBL/GenBank/DDBJ databases">
        <title>Evolutionary Origins and Diversification of the Mycorrhizal Mutualists.</title>
        <authorList>
            <consortium name="DOE Joint Genome Institute"/>
            <consortium name="Mycorrhizal Genomics Consortium"/>
            <person name="Kohler A."/>
            <person name="Kuo A."/>
            <person name="Nagy L.G."/>
            <person name="Floudas D."/>
            <person name="Copeland A."/>
            <person name="Barry K.W."/>
            <person name="Cichocki N."/>
            <person name="Veneault-Fourrey C."/>
            <person name="LaButti K."/>
            <person name="Lindquist E.A."/>
            <person name="Lipzen A."/>
            <person name="Lundell T."/>
            <person name="Morin E."/>
            <person name="Murat C."/>
            <person name="Riley R."/>
            <person name="Ohm R."/>
            <person name="Sun H."/>
            <person name="Tunlid A."/>
            <person name="Henrissat B."/>
            <person name="Grigoriev I.V."/>
            <person name="Hibbett D.S."/>
            <person name="Martin F."/>
        </authorList>
    </citation>
    <scope>NUCLEOTIDE SEQUENCE [LARGE SCALE GENOMIC DNA]</scope>
    <source>
        <strain evidence="3 4">Koide BX008</strain>
    </source>
</reference>
<proteinExistence type="predicted"/>
<evidence type="ECO:0000259" key="2">
    <source>
        <dbReference type="Pfam" id="PF20153"/>
    </source>
</evidence>
<gene>
    <name evidence="3" type="ORF">M378DRAFT_559788</name>
</gene>
<dbReference type="AlphaFoldDB" id="A0A0C2WGY6"/>
<feature type="region of interest" description="Disordered" evidence="1">
    <location>
        <begin position="1"/>
        <end position="38"/>
    </location>
</feature>
<dbReference type="Pfam" id="PF20153">
    <property type="entry name" value="DUF6535"/>
    <property type="match status" value="1"/>
</dbReference>
<evidence type="ECO:0000313" key="4">
    <source>
        <dbReference type="Proteomes" id="UP000054549"/>
    </source>
</evidence>
<feature type="non-terminal residue" evidence="3">
    <location>
        <position position="101"/>
    </location>
</feature>
<sequence>MSMPNTQVVGEQPKQWQCGDPTEYHHAPKRVPDASGNLKKPLENINHWMKLYDKGMCEAWRDEIEKLLIFAGLFAATVTPFVIDSYKWLQEDNAAASTKLL</sequence>
<evidence type="ECO:0000313" key="3">
    <source>
        <dbReference type="EMBL" id="KIL55911.1"/>
    </source>
</evidence>
<dbReference type="HOGENOM" id="CLU_2298207_0_0_1"/>